<keyword evidence="6 9" id="KW-1133">Transmembrane helix</keyword>
<feature type="topological domain" description="Periplasmic" evidence="9">
    <location>
        <begin position="105"/>
        <end position="109"/>
    </location>
</feature>
<dbReference type="Pfam" id="PF07690">
    <property type="entry name" value="MFS_1"/>
    <property type="match status" value="1"/>
</dbReference>
<evidence type="ECO:0000256" key="3">
    <source>
        <dbReference type="ARBA" id="ARBA00022475"/>
    </source>
</evidence>
<feature type="transmembrane region" description="Helical" evidence="10">
    <location>
        <begin position="144"/>
        <end position="171"/>
    </location>
</feature>
<comment type="subcellular location">
    <subcellularLocation>
        <location evidence="9">Cell inner membrane</location>
        <topology evidence="9">Multi-pass membrane protein</topology>
    </subcellularLocation>
    <subcellularLocation>
        <location evidence="1">Cell membrane</location>
        <topology evidence="1">Multi-pass membrane protein</topology>
    </subcellularLocation>
</comment>
<feature type="transmembrane region" description="Helical" evidence="10">
    <location>
        <begin position="319"/>
        <end position="337"/>
    </location>
</feature>
<dbReference type="InterPro" id="IPR020846">
    <property type="entry name" value="MFS_dom"/>
</dbReference>
<evidence type="ECO:0000256" key="7">
    <source>
        <dbReference type="ARBA" id="ARBA00023136"/>
    </source>
</evidence>
<feature type="topological domain" description="Periplasmic" evidence="9">
    <location>
        <position position="178"/>
    </location>
</feature>
<proteinExistence type="inferred from homology"/>
<feature type="topological domain" description="Cytoplasmic" evidence="9">
    <location>
        <begin position="338"/>
        <end position="357"/>
    </location>
</feature>
<evidence type="ECO:0000256" key="1">
    <source>
        <dbReference type="ARBA" id="ARBA00004651"/>
    </source>
</evidence>
<comment type="similarity">
    <text evidence="8">Belongs to the major facilitator superfamily. Drug:H(+) antiporter-3 (DHA3) (TC 2.A.1.21) family.</text>
</comment>
<evidence type="ECO:0000259" key="11">
    <source>
        <dbReference type="PROSITE" id="PS50850"/>
    </source>
</evidence>
<keyword evidence="4 9" id="KW-0997">Cell inner membrane</keyword>
<dbReference type="NCBIfam" id="NF007792">
    <property type="entry name" value="PRK10489.1"/>
    <property type="match status" value="1"/>
</dbReference>
<dbReference type="InterPro" id="IPR036259">
    <property type="entry name" value="MFS_trans_sf"/>
</dbReference>
<keyword evidence="7 9" id="KW-0472">Membrane</keyword>
<protein>
    <recommendedName>
        <fullName evidence="9">Enterobactin exporter EntS</fullName>
    </recommendedName>
</protein>
<feature type="transmembrane region" description="Helical" evidence="10">
    <location>
        <begin position="177"/>
        <end position="196"/>
    </location>
</feature>
<evidence type="ECO:0000256" key="6">
    <source>
        <dbReference type="ARBA" id="ARBA00022989"/>
    </source>
</evidence>
<dbReference type="PANTHER" id="PTHR23513:SF9">
    <property type="entry name" value="ENTEROBACTIN EXPORTER ENTS"/>
    <property type="match status" value="1"/>
</dbReference>
<name>A0A7U4GCV0_YEREN</name>
<comment type="caution">
    <text evidence="9">Lacks conserved residue(s) required for the propagation of feature annotation.</text>
</comment>
<dbReference type="SUPFAM" id="SSF103473">
    <property type="entry name" value="MFS general substrate transporter"/>
    <property type="match status" value="1"/>
</dbReference>
<feature type="topological domain" description="Cytoplasmic" evidence="9">
    <location>
        <begin position="77"/>
        <end position="83"/>
    </location>
</feature>
<feature type="topological domain" description="Cytoplasmic" evidence="9">
    <location>
        <begin position="200"/>
        <end position="218"/>
    </location>
</feature>
<keyword evidence="3 9" id="KW-1003">Cell membrane</keyword>
<feature type="transmembrane region" description="Helical" evidence="10">
    <location>
        <begin position="258"/>
        <end position="279"/>
    </location>
</feature>
<evidence type="ECO:0000313" key="12">
    <source>
        <dbReference type="EMBL" id="AHM71995.2"/>
    </source>
</evidence>
<evidence type="ECO:0000256" key="4">
    <source>
        <dbReference type="ARBA" id="ARBA00022519"/>
    </source>
</evidence>
<sequence length="426" mass="44364">MAKLPILLDFSLLKDNANFRAVFFARFISILGLGMLTVAVPVQIQMMTGSTLLVGLAVTLDGVGMFIGLLLGGVLADRLDRRKLILFARFTCGLGFIGLSINAFSAAPSLWVLYILAAWDGFFGALGMTALMAATPSLVGRENLAAAGGLSMLTVRLGSVISPAIGGLVIVYGGVGWNYGIAAVGTMLTLLPLLSLPSMKPTTSQHEHPLRALATGVSFVLQHKIVGSVVLLGTLVSMIGAIRILFPALAQSTYHVGASQIGLMYSVVPLGAAIGAFTSGWVNQVRRPGMVLMYSSIAAFLAIGTLGLTHNFYLALPGLLLYGYLGSISGLLQYTLVQTHTPDALLGRVNSLWNVQFVTGESFGALGLGVLARVMTPALSALTFGVAAAAIGGVIATCGATLRRATMGGEVADEGNEMDKTDEIVD</sequence>
<dbReference type="GO" id="GO:0042931">
    <property type="term" value="F:enterobactin transmembrane transporter activity"/>
    <property type="evidence" value="ECO:0007669"/>
    <property type="project" value="InterPro"/>
</dbReference>
<dbReference type="AlphaFoldDB" id="A0A7U4GCV0"/>
<feature type="domain" description="Major facilitator superfamily (MFS) profile" evidence="11">
    <location>
        <begin position="18"/>
        <end position="404"/>
    </location>
</feature>
<dbReference type="Proteomes" id="UP000230961">
    <property type="component" value="Chromosome"/>
</dbReference>
<feature type="topological domain" description="Cytoplasmic" evidence="9">
    <location>
        <begin position="401"/>
        <end position="426"/>
    </location>
</feature>
<feature type="topological domain" description="Cytoplasmic" evidence="9">
    <location>
        <begin position="279"/>
        <end position="288"/>
    </location>
</feature>
<feature type="topological domain" description="Periplasmic" evidence="9">
    <location>
        <position position="379"/>
    </location>
</feature>
<feature type="topological domain" description="Periplasmic" evidence="9">
    <location>
        <begin position="309"/>
        <end position="314"/>
    </location>
</feature>
<reference evidence="12 13" key="1">
    <citation type="submission" date="2017-11" db="EMBL/GenBank/DDBJ databases">
        <title>The complete genome sequence and comparative genome analysis of Yersinia enterocolitica strain LC20.</title>
        <authorList>
            <person name="Shi G."/>
            <person name="Su M."/>
            <person name="Liang J."/>
            <person name="Gu W."/>
            <person name="Xiao Y."/>
            <person name="Zhang Z."/>
            <person name="Qiu H."/>
            <person name="Duan R."/>
            <person name="Zhang Z."/>
            <person name="Li Y."/>
            <person name="Zhang X."/>
            <person name="Ling Y."/>
            <person name="Song L."/>
            <person name="Chen M."/>
            <person name="Zhao Y."/>
            <person name="Wu J."/>
            <person name="Jing H."/>
            <person name="Xiao J."/>
            <person name="Wang X."/>
        </authorList>
    </citation>
    <scope>NUCLEOTIDE SEQUENCE [LARGE SCALE GENOMIC DNA]</scope>
    <source>
        <strain evidence="12 13">LC20</strain>
    </source>
</reference>
<dbReference type="PROSITE" id="PS50850">
    <property type="entry name" value="MFS"/>
    <property type="match status" value="1"/>
</dbReference>
<organism evidence="12 13">
    <name type="scientific">Yersinia enterocolitica LC20</name>
    <dbReference type="NCBI Taxonomy" id="1443113"/>
    <lineage>
        <taxon>Bacteria</taxon>
        <taxon>Pseudomonadati</taxon>
        <taxon>Pseudomonadota</taxon>
        <taxon>Gammaproteobacteria</taxon>
        <taxon>Enterobacterales</taxon>
        <taxon>Yersiniaceae</taxon>
        <taxon>Yersinia</taxon>
    </lineage>
</organism>
<evidence type="ECO:0000256" key="9">
    <source>
        <dbReference type="HAMAP-Rule" id="MF_01436"/>
    </source>
</evidence>
<feature type="transmembrane region" description="Helical" evidence="10">
    <location>
        <begin position="84"/>
        <end position="105"/>
    </location>
</feature>
<feature type="transmembrane region" description="Helical" evidence="10">
    <location>
        <begin position="111"/>
        <end position="132"/>
    </location>
</feature>
<feature type="transmembrane region" description="Helical" evidence="10">
    <location>
        <begin position="291"/>
        <end position="313"/>
    </location>
</feature>
<evidence type="ECO:0000313" key="13">
    <source>
        <dbReference type="Proteomes" id="UP000230961"/>
    </source>
</evidence>
<evidence type="ECO:0000256" key="10">
    <source>
        <dbReference type="SAM" id="Phobius"/>
    </source>
</evidence>
<feature type="transmembrane region" description="Helical" evidence="10">
    <location>
        <begin position="225"/>
        <end position="246"/>
    </location>
</feature>
<keyword evidence="5 9" id="KW-0812">Transmembrane</keyword>
<comment type="function">
    <text evidence="9">Component of an export pathway for enterobactin.</text>
</comment>
<dbReference type="HAMAP" id="MF_01436">
    <property type="entry name" value="MFS_EntS"/>
    <property type="match status" value="1"/>
</dbReference>
<dbReference type="EMBL" id="CP007448">
    <property type="protein sequence ID" value="AHM71995.2"/>
    <property type="molecule type" value="Genomic_DNA"/>
</dbReference>
<feature type="transmembrane region" description="Helical" evidence="10">
    <location>
        <begin position="52"/>
        <end position="72"/>
    </location>
</feature>
<dbReference type="GO" id="GO:0005886">
    <property type="term" value="C:plasma membrane"/>
    <property type="evidence" value="ECO:0007669"/>
    <property type="project" value="UniProtKB-SubCell"/>
</dbReference>
<feature type="transmembrane region" description="Helical" evidence="10">
    <location>
        <begin position="349"/>
        <end position="372"/>
    </location>
</feature>
<evidence type="ECO:0000256" key="5">
    <source>
        <dbReference type="ARBA" id="ARBA00022692"/>
    </source>
</evidence>
<evidence type="ECO:0000256" key="8">
    <source>
        <dbReference type="ARBA" id="ARBA00038075"/>
    </source>
</evidence>
<gene>
    <name evidence="9" type="primary">entS</name>
    <name evidence="12" type="ORF">LC20_00739</name>
</gene>
<evidence type="ECO:0000256" key="2">
    <source>
        <dbReference type="ARBA" id="ARBA00022448"/>
    </source>
</evidence>
<feature type="topological domain" description="Cytoplasmic" evidence="9">
    <location>
        <begin position="131"/>
        <end position="156"/>
    </location>
</feature>
<accession>A0A7U4GCV0</accession>
<feature type="transmembrane region" description="Helical" evidence="10">
    <location>
        <begin position="21"/>
        <end position="40"/>
    </location>
</feature>
<keyword evidence="2 9" id="KW-0813">Transport</keyword>
<comment type="similarity">
    <text evidence="9">Belongs to the major facilitator superfamily. EntS (TC 2.A.1.38) family.</text>
</comment>
<dbReference type="InterPro" id="IPR011701">
    <property type="entry name" value="MFS"/>
</dbReference>
<feature type="transmembrane region" description="Helical" evidence="10">
    <location>
        <begin position="378"/>
        <end position="402"/>
    </location>
</feature>
<dbReference type="PANTHER" id="PTHR23513">
    <property type="entry name" value="INTEGRAL MEMBRANE EFFLUX PROTEIN-RELATED"/>
    <property type="match status" value="1"/>
</dbReference>
<dbReference type="KEGG" id="yel:LC20_00739"/>
<dbReference type="CDD" id="cd06173">
    <property type="entry name" value="MFS_MefA_like"/>
    <property type="match status" value="1"/>
</dbReference>
<feature type="topological domain" description="Cytoplasmic" evidence="9">
    <location>
        <begin position="1"/>
        <end position="21"/>
    </location>
</feature>
<dbReference type="Gene3D" id="1.20.1250.20">
    <property type="entry name" value="MFS general substrate transporter like domains"/>
    <property type="match status" value="1"/>
</dbReference>
<feature type="topological domain" description="Periplasmic" evidence="9">
    <location>
        <begin position="43"/>
        <end position="55"/>
    </location>
</feature>
<dbReference type="InterPro" id="IPR023722">
    <property type="entry name" value="Enterobactin_exp_EntS"/>
</dbReference>